<organism evidence="2 3">
    <name type="scientific">Smittium simulii</name>
    <dbReference type="NCBI Taxonomy" id="133385"/>
    <lineage>
        <taxon>Eukaryota</taxon>
        <taxon>Fungi</taxon>
        <taxon>Fungi incertae sedis</taxon>
        <taxon>Zoopagomycota</taxon>
        <taxon>Kickxellomycotina</taxon>
        <taxon>Harpellomycetes</taxon>
        <taxon>Harpellales</taxon>
        <taxon>Legeriomycetaceae</taxon>
        <taxon>Smittium</taxon>
    </lineage>
</organism>
<keyword evidence="1" id="KW-0732">Signal</keyword>
<reference evidence="2 3" key="1">
    <citation type="journal article" date="2018" name="MBio">
        <title>Comparative Genomics Reveals the Core Gene Toolbox for the Fungus-Insect Symbiosis.</title>
        <authorList>
            <person name="Wang Y."/>
            <person name="Stata M."/>
            <person name="Wang W."/>
            <person name="Stajich J.E."/>
            <person name="White M.M."/>
            <person name="Moncalvo J.M."/>
        </authorList>
    </citation>
    <scope>NUCLEOTIDE SEQUENCE [LARGE SCALE GENOMIC DNA]</scope>
    <source>
        <strain evidence="2 3">SWE-8-4</strain>
    </source>
</reference>
<evidence type="ECO:0000256" key="1">
    <source>
        <dbReference type="SAM" id="SignalP"/>
    </source>
</evidence>
<dbReference type="OrthoDB" id="5527668at2759"/>
<feature type="signal peptide" evidence="1">
    <location>
        <begin position="1"/>
        <end position="17"/>
    </location>
</feature>
<dbReference type="STRING" id="133385.A0A2T9Y2J8"/>
<comment type="caution">
    <text evidence="2">The sequence shown here is derived from an EMBL/GenBank/DDBJ whole genome shotgun (WGS) entry which is preliminary data.</text>
</comment>
<dbReference type="AlphaFoldDB" id="A0A2T9Y2J8"/>
<evidence type="ECO:0008006" key="4">
    <source>
        <dbReference type="Google" id="ProtNLM"/>
    </source>
</evidence>
<proteinExistence type="predicted"/>
<sequence length="106" mass="11668">MFKNIILISSIAICVLAASQQHTAIQKRAACVKKYGSGWFKSPYNSCNSCRCGTIDQLACTLMACPKISNEEKKHQECVEKYGSGWFESPYDGCNSCRCGTIDLLA</sequence>
<dbReference type="EMBL" id="MBFR01000646">
    <property type="protein sequence ID" value="PVU86575.1"/>
    <property type="molecule type" value="Genomic_DNA"/>
</dbReference>
<dbReference type="Proteomes" id="UP000245383">
    <property type="component" value="Unassembled WGS sequence"/>
</dbReference>
<feature type="non-terminal residue" evidence="2">
    <location>
        <position position="106"/>
    </location>
</feature>
<protein>
    <recommendedName>
        <fullName evidence="4">Pacifastin domain-containing protein</fullName>
    </recommendedName>
</protein>
<evidence type="ECO:0000313" key="2">
    <source>
        <dbReference type="EMBL" id="PVU86575.1"/>
    </source>
</evidence>
<feature type="chain" id="PRO_5015662764" description="Pacifastin domain-containing protein" evidence="1">
    <location>
        <begin position="18"/>
        <end position="106"/>
    </location>
</feature>
<evidence type="ECO:0000313" key="3">
    <source>
        <dbReference type="Proteomes" id="UP000245383"/>
    </source>
</evidence>
<gene>
    <name evidence="2" type="ORF">BB561_006657</name>
</gene>
<accession>A0A2T9Y2J8</accession>
<keyword evidence="3" id="KW-1185">Reference proteome</keyword>
<name>A0A2T9Y2J8_9FUNG</name>